<keyword evidence="1" id="KW-0472">Membrane</keyword>
<sequence>MFYDVPLPLSTQDQLSPLDYGYEFHSMGVVGGEYLCVCFFATDHDQERRRIMFGLWRNTAMKLRGCSLCFIYS</sequence>
<name>A0A9Q0G7V9_9ROSI</name>
<evidence type="ECO:0000313" key="3">
    <source>
        <dbReference type="Proteomes" id="UP001141552"/>
    </source>
</evidence>
<gene>
    <name evidence="2" type="ORF">Tsubulata_049300</name>
</gene>
<evidence type="ECO:0000313" key="2">
    <source>
        <dbReference type="EMBL" id="KAJ4843471.1"/>
    </source>
</evidence>
<feature type="transmembrane region" description="Helical" evidence="1">
    <location>
        <begin position="20"/>
        <end position="42"/>
    </location>
</feature>
<dbReference type="EMBL" id="JAKUCV010002228">
    <property type="protein sequence ID" value="KAJ4843471.1"/>
    <property type="molecule type" value="Genomic_DNA"/>
</dbReference>
<evidence type="ECO:0000256" key="1">
    <source>
        <dbReference type="SAM" id="Phobius"/>
    </source>
</evidence>
<keyword evidence="1" id="KW-1133">Transmembrane helix</keyword>
<accession>A0A9Q0G7V9</accession>
<proteinExistence type="predicted"/>
<dbReference type="Proteomes" id="UP001141552">
    <property type="component" value="Unassembled WGS sequence"/>
</dbReference>
<reference evidence="2" key="1">
    <citation type="submission" date="2022-02" db="EMBL/GenBank/DDBJ databases">
        <authorList>
            <person name="Henning P.M."/>
            <person name="McCubbin A.G."/>
            <person name="Shore J.S."/>
        </authorList>
    </citation>
    <scope>NUCLEOTIDE SEQUENCE</scope>
    <source>
        <strain evidence="2">F60SS</strain>
        <tissue evidence="2">Leaves</tissue>
    </source>
</reference>
<dbReference type="AlphaFoldDB" id="A0A9Q0G7V9"/>
<reference evidence="2" key="2">
    <citation type="journal article" date="2023" name="Plants (Basel)">
        <title>Annotation of the Turnera subulata (Passifloraceae) Draft Genome Reveals the S-Locus Evolved after the Divergence of Turneroideae from Passifloroideae in a Stepwise Manner.</title>
        <authorList>
            <person name="Henning P.M."/>
            <person name="Roalson E.H."/>
            <person name="Mir W."/>
            <person name="McCubbin A.G."/>
            <person name="Shore J.S."/>
        </authorList>
    </citation>
    <scope>NUCLEOTIDE SEQUENCE</scope>
    <source>
        <strain evidence="2">F60SS</strain>
    </source>
</reference>
<protein>
    <submittedName>
        <fullName evidence="2">Uncharacterized protein</fullName>
    </submittedName>
</protein>
<keyword evidence="1" id="KW-0812">Transmembrane</keyword>
<keyword evidence="3" id="KW-1185">Reference proteome</keyword>
<comment type="caution">
    <text evidence="2">The sequence shown here is derived from an EMBL/GenBank/DDBJ whole genome shotgun (WGS) entry which is preliminary data.</text>
</comment>
<organism evidence="2 3">
    <name type="scientific">Turnera subulata</name>
    <dbReference type="NCBI Taxonomy" id="218843"/>
    <lineage>
        <taxon>Eukaryota</taxon>
        <taxon>Viridiplantae</taxon>
        <taxon>Streptophyta</taxon>
        <taxon>Embryophyta</taxon>
        <taxon>Tracheophyta</taxon>
        <taxon>Spermatophyta</taxon>
        <taxon>Magnoliopsida</taxon>
        <taxon>eudicotyledons</taxon>
        <taxon>Gunneridae</taxon>
        <taxon>Pentapetalae</taxon>
        <taxon>rosids</taxon>
        <taxon>fabids</taxon>
        <taxon>Malpighiales</taxon>
        <taxon>Passifloraceae</taxon>
        <taxon>Turnera</taxon>
    </lineage>
</organism>